<keyword evidence="2" id="KW-1185">Reference proteome</keyword>
<gene>
    <name evidence="1" type="ORF">CDAR_559381</name>
</gene>
<comment type="caution">
    <text evidence="1">The sequence shown here is derived from an EMBL/GenBank/DDBJ whole genome shotgun (WGS) entry which is preliminary data.</text>
</comment>
<evidence type="ECO:0000313" key="2">
    <source>
        <dbReference type="Proteomes" id="UP001054837"/>
    </source>
</evidence>
<sequence length="98" mass="11069">MSEQQHLIRRPHGFRARDTLNITYGTLGLAVDPCCCSIYAFLCSAVLRDFSNAKEPYMAVLRGQVIPDGKTFPTSDFKMLVVKYIPYGLDYLIQFGTL</sequence>
<name>A0AAV4NZ30_9ARAC</name>
<organism evidence="1 2">
    <name type="scientific">Caerostris darwini</name>
    <dbReference type="NCBI Taxonomy" id="1538125"/>
    <lineage>
        <taxon>Eukaryota</taxon>
        <taxon>Metazoa</taxon>
        <taxon>Ecdysozoa</taxon>
        <taxon>Arthropoda</taxon>
        <taxon>Chelicerata</taxon>
        <taxon>Arachnida</taxon>
        <taxon>Araneae</taxon>
        <taxon>Araneomorphae</taxon>
        <taxon>Entelegynae</taxon>
        <taxon>Araneoidea</taxon>
        <taxon>Araneidae</taxon>
        <taxon>Caerostris</taxon>
    </lineage>
</organism>
<evidence type="ECO:0000313" key="1">
    <source>
        <dbReference type="EMBL" id="GIX90202.1"/>
    </source>
</evidence>
<protein>
    <submittedName>
        <fullName evidence="1">Uncharacterized protein</fullName>
    </submittedName>
</protein>
<accession>A0AAV4NZ30</accession>
<dbReference type="Proteomes" id="UP001054837">
    <property type="component" value="Unassembled WGS sequence"/>
</dbReference>
<dbReference type="AlphaFoldDB" id="A0AAV4NZ30"/>
<reference evidence="1 2" key="1">
    <citation type="submission" date="2021-06" db="EMBL/GenBank/DDBJ databases">
        <title>Caerostris darwini draft genome.</title>
        <authorList>
            <person name="Kono N."/>
            <person name="Arakawa K."/>
        </authorList>
    </citation>
    <scope>NUCLEOTIDE SEQUENCE [LARGE SCALE GENOMIC DNA]</scope>
</reference>
<dbReference type="EMBL" id="BPLQ01002227">
    <property type="protein sequence ID" value="GIX90202.1"/>
    <property type="molecule type" value="Genomic_DNA"/>
</dbReference>
<proteinExistence type="predicted"/>